<evidence type="ECO:0000256" key="1">
    <source>
        <dbReference type="ARBA" id="ARBA00005912"/>
    </source>
</evidence>
<dbReference type="GO" id="GO:0006412">
    <property type="term" value="P:translation"/>
    <property type="evidence" value="ECO:0007669"/>
    <property type="project" value="UniProtKB-KW"/>
</dbReference>
<dbReference type="InterPro" id="IPR023584">
    <property type="entry name" value="Ribosome_recyc_fac_dom"/>
</dbReference>
<evidence type="ECO:0000259" key="3">
    <source>
        <dbReference type="Pfam" id="PF01765"/>
    </source>
</evidence>
<dbReference type="PANTHER" id="PTHR20982">
    <property type="entry name" value="RIBOSOME RECYCLING FACTOR"/>
    <property type="match status" value="1"/>
</dbReference>
<dbReference type="InterPro" id="IPR036191">
    <property type="entry name" value="RRF_sf"/>
</dbReference>
<reference evidence="5" key="1">
    <citation type="submission" date="2017-09" db="EMBL/GenBank/DDBJ databases">
        <title>Depth-based differentiation of microbial function through sediment-hosted aquifers and enrichment of novel symbionts in the deep terrestrial subsurface.</title>
        <authorList>
            <person name="Probst A.J."/>
            <person name="Ladd B."/>
            <person name="Jarett J.K."/>
            <person name="Geller-Mcgrath D.E."/>
            <person name="Sieber C.M.K."/>
            <person name="Emerson J.B."/>
            <person name="Anantharaman K."/>
            <person name="Thomas B.C."/>
            <person name="Malmstrom R."/>
            <person name="Stieglmeier M."/>
            <person name="Klingl A."/>
            <person name="Woyke T."/>
            <person name="Ryan C.M."/>
            <person name="Banfield J.F."/>
        </authorList>
    </citation>
    <scope>NUCLEOTIDE SEQUENCE [LARGE SCALE GENOMIC DNA]</scope>
</reference>
<comment type="caution">
    <text evidence="4">The sequence shown here is derived from an EMBL/GenBank/DDBJ whole genome shotgun (WGS) entry which is preliminary data.</text>
</comment>
<dbReference type="Proteomes" id="UP000231434">
    <property type="component" value="Unassembled WGS sequence"/>
</dbReference>
<sequence>MDLISQFQTNCQKVIAFLKEDLKSIHTGRANPALVENLVVEAYSGQSKLKLFELATITTEGPAILVVIPFDPSIIKDVEKAILKSPLNITPQTQGNRIVLRLSALSTEQREKLIKFISQKVEEKKTSIRNFRDEVRKKIKNSFEAKETTEDEKFRLEKEIDNLTQKYTKEVEIIKENKEKEIAEI</sequence>
<keyword evidence="2" id="KW-0648">Protein biosynthesis</keyword>
<dbReference type="FunFam" id="3.30.1360.40:FF:000001">
    <property type="entry name" value="Ribosome-recycling factor"/>
    <property type="match status" value="1"/>
</dbReference>
<evidence type="ECO:0000313" key="5">
    <source>
        <dbReference type="Proteomes" id="UP000231434"/>
    </source>
</evidence>
<dbReference type="Pfam" id="PF01765">
    <property type="entry name" value="RRF"/>
    <property type="match status" value="1"/>
</dbReference>
<dbReference type="InterPro" id="IPR002661">
    <property type="entry name" value="Ribosome_recyc_fac"/>
</dbReference>
<feature type="domain" description="Ribosome recycling factor" evidence="3">
    <location>
        <begin position="18"/>
        <end position="182"/>
    </location>
</feature>
<dbReference type="Gene3D" id="3.30.1360.40">
    <property type="match status" value="1"/>
</dbReference>
<evidence type="ECO:0000256" key="2">
    <source>
        <dbReference type="ARBA" id="ARBA00022917"/>
    </source>
</evidence>
<dbReference type="EMBL" id="PFEB01000044">
    <property type="protein sequence ID" value="PJE60567.1"/>
    <property type="molecule type" value="Genomic_DNA"/>
</dbReference>
<dbReference type="Gene3D" id="1.10.132.20">
    <property type="entry name" value="Ribosome-recycling factor"/>
    <property type="match status" value="1"/>
</dbReference>
<gene>
    <name evidence="4" type="ORF">COU86_03830</name>
</gene>
<organism evidence="4 5">
    <name type="scientific">Candidatus Roizmanbacteria bacterium CG10_big_fil_rev_8_21_14_0_10_36_26</name>
    <dbReference type="NCBI Taxonomy" id="1974851"/>
    <lineage>
        <taxon>Bacteria</taxon>
        <taxon>Candidatus Roizmaniibacteriota</taxon>
    </lineage>
</organism>
<dbReference type="GO" id="GO:0043023">
    <property type="term" value="F:ribosomal large subunit binding"/>
    <property type="evidence" value="ECO:0007669"/>
    <property type="project" value="TreeGrafter"/>
</dbReference>
<name>A0A2M8KKW6_9BACT</name>
<evidence type="ECO:0000313" key="4">
    <source>
        <dbReference type="EMBL" id="PJE60567.1"/>
    </source>
</evidence>
<protein>
    <submittedName>
        <fullName evidence="4">Ribosome recycling factor</fullName>
    </submittedName>
</protein>
<dbReference type="SUPFAM" id="SSF55194">
    <property type="entry name" value="Ribosome recycling factor, RRF"/>
    <property type="match status" value="1"/>
</dbReference>
<proteinExistence type="inferred from homology"/>
<dbReference type="PANTHER" id="PTHR20982:SF3">
    <property type="entry name" value="MITOCHONDRIAL RIBOSOME RECYCLING FACTOR PSEUDO 1"/>
    <property type="match status" value="1"/>
</dbReference>
<dbReference type="AlphaFoldDB" id="A0A2M8KKW6"/>
<accession>A0A2M8KKW6</accession>
<comment type="similarity">
    <text evidence="1">Belongs to the RRF family.</text>
</comment>